<comment type="caution">
    <text evidence="7">The sequence shown here is derived from an EMBL/GenBank/DDBJ whole genome shotgun (WGS) entry which is preliminary data.</text>
</comment>
<dbReference type="RefSeq" id="WP_132418274.1">
    <property type="nucleotide sequence ID" value="NZ_SKFG01000010.1"/>
</dbReference>
<dbReference type="GO" id="GO:0016491">
    <property type="term" value="F:oxidoreductase activity"/>
    <property type="evidence" value="ECO:0007669"/>
    <property type="project" value="InterPro"/>
</dbReference>
<keyword evidence="3" id="KW-0274">FAD</keyword>
<gene>
    <name evidence="7" type="ORF">E0485_11980</name>
</gene>
<dbReference type="Proteomes" id="UP000295418">
    <property type="component" value="Unassembled WGS sequence"/>
</dbReference>
<dbReference type="EMBL" id="SKFG01000010">
    <property type="protein sequence ID" value="TCZ77173.1"/>
    <property type="molecule type" value="Genomic_DNA"/>
</dbReference>
<evidence type="ECO:0000313" key="7">
    <source>
        <dbReference type="EMBL" id="TCZ77173.1"/>
    </source>
</evidence>
<proteinExistence type="predicted"/>
<dbReference type="OrthoDB" id="9814556at2"/>
<evidence type="ECO:0000256" key="3">
    <source>
        <dbReference type="ARBA" id="ARBA00022827"/>
    </source>
</evidence>
<evidence type="ECO:0000313" key="8">
    <source>
        <dbReference type="Proteomes" id="UP000295418"/>
    </source>
</evidence>
<dbReference type="Gene3D" id="3.50.50.60">
    <property type="entry name" value="FAD/NAD(P)-binding domain"/>
    <property type="match status" value="2"/>
</dbReference>
<accession>A0A4R4ED97</accession>
<protein>
    <submittedName>
        <fullName evidence="7">NAD(P)/FAD-dependent oxidoreductase</fullName>
    </submittedName>
</protein>
<dbReference type="PRINTS" id="PR00419">
    <property type="entry name" value="ADXRDTASE"/>
</dbReference>
<dbReference type="InterPro" id="IPR002937">
    <property type="entry name" value="Amino_oxidase"/>
</dbReference>
<evidence type="ECO:0000256" key="2">
    <source>
        <dbReference type="ARBA" id="ARBA00022729"/>
    </source>
</evidence>
<keyword evidence="8" id="KW-1185">Reference proteome</keyword>
<evidence type="ECO:0000256" key="1">
    <source>
        <dbReference type="ARBA" id="ARBA00022630"/>
    </source>
</evidence>
<dbReference type="Pfam" id="PF01593">
    <property type="entry name" value="Amino_oxidase"/>
    <property type="match status" value="1"/>
</dbReference>
<dbReference type="SUPFAM" id="SSF51905">
    <property type="entry name" value="FAD/NAD(P)-binding domain"/>
    <property type="match status" value="1"/>
</dbReference>
<keyword evidence="4" id="KW-0521">NADP</keyword>
<keyword evidence="1" id="KW-0285">Flavoprotein</keyword>
<sequence length="509" mass="57890">MRIAVIGSGISGLACAAAMSARGHQVVVFEQYKKIGGYAHSFFRKKFQFHSSVHAFPGTVYQYLSLLNIKYDRNGMIPYRMLYQFEDRYQFIASNHIAQQLAGVFPGNKESLEGFFQEVNDAYKIFIKLDVVKGDIFKLKAAELKHFIQFSKSTVKDLLVKYFPADEDMEVRNIILALVDLSPDSTALLLPITINEIKQDVVEYMISGGAPTILNDLRSVILDSGGEIRCNEKLEKIHVVDREVKALTTRKGEFTNFDYVISSVDIVQVYNTILDGVSKEKMDSLKKSIADFEPSDSSATVWLGLNCPPEKLGISDIVCYYPKISTIESKRRYFNQDKYARLDKDNIHLLIIPTFSFDPKSTPANKSQLCLGLNVPFSIENTWYEQDNAEYQQRKKEIVELFVSLTEEVIPDLRKYIEVVECATPRTYERYTLNPKGASVGFAKTTAYVTSQNKPREYDEYFKNLLFTGSWVSDFSGVFGTIDVGFRTANKLLELLGEEQYSLPKRTVM</sequence>
<organism evidence="7 8">
    <name type="scientific">Paenibacillus albiflavus</name>
    <dbReference type="NCBI Taxonomy" id="2545760"/>
    <lineage>
        <taxon>Bacteria</taxon>
        <taxon>Bacillati</taxon>
        <taxon>Bacillota</taxon>
        <taxon>Bacilli</taxon>
        <taxon>Bacillales</taxon>
        <taxon>Paenibacillaceae</taxon>
        <taxon>Paenibacillus</taxon>
    </lineage>
</organism>
<evidence type="ECO:0000256" key="4">
    <source>
        <dbReference type="ARBA" id="ARBA00022857"/>
    </source>
</evidence>
<dbReference type="PANTHER" id="PTHR46091">
    <property type="entry name" value="BLR7054 PROTEIN"/>
    <property type="match status" value="1"/>
</dbReference>
<keyword evidence="5" id="KW-0520">NAD</keyword>
<evidence type="ECO:0000256" key="5">
    <source>
        <dbReference type="ARBA" id="ARBA00023027"/>
    </source>
</evidence>
<dbReference type="PANTHER" id="PTHR46091:SF3">
    <property type="entry name" value="AMINE OXIDASE DOMAIN-CONTAINING PROTEIN"/>
    <property type="match status" value="1"/>
</dbReference>
<reference evidence="7 8" key="1">
    <citation type="submission" date="2019-03" db="EMBL/GenBank/DDBJ databases">
        <authorList>
            <person name="Kim M.K.M."/>
        </authorList>
    </citation>
    <scope>NUCLEOTIDE SEQUENCE [LARGE SCALE GENOMIC DNA]</scope>
    <source>
        <strain evidence="7 8">18JY21-1</strain>
    </source>
</reference>
<name>A0A4R4ED97_9BACL</name>
<dbReference type="PROSITE" id="PS51257">
    <property type="entry name" value="PROKAR_LIPOPROTEIN"/>
    <property type="match status" value="1"/>
</dbReference>
<dbReference type="AlphaFoldDB" id="A0A4R4ED97"/>
<dbReference type="InterPro" id="IPR052206">
    <property type="entry name" value="Retinol_saturase"/>
</dbReference>
<feature type="domain" description="Amine oxidase" evidence="6">
    <location>
        <begin position="10"/>
        <end position="491"/>
    </location>
</feature>
<dbReference type="InterPro" id="IPR036188">
    <property type="entry name" value="FAD/NAD-bd_sf"/>
</dbReference>
<keyword evidence="2" id="KW-0732">Signal</keyword>
<evidence type="ECO:0000259" key="6">
    <source>
        <dbReference type="Pfam" id="PF01593"/>
    </source>
</evidence>